<sequence>MSKSTPTQESLQLAKPDGGTTNVEKYEFEPIKGYPMLNWRGKRPFNSTQYYPAQLKEVYGADTDGWRNKLFWGDNLQVMSHLIKKFRGQVKLIYIDPPFDSKADYKKSVRLRGTAAESDQNCFEEKQYTDIWSNDEYLQFIYERLILLRELLSETGSIFVHCDWHKSHYIRLMLDEIFGSENFRNEIVWVRSTNPKGSQHESRSFSPFTDTIFYYAKSPQSRLYLDRIRVPLTDDELLEKYHRTDEKGRFYDGPILRSDGMGARPYLVYEYKGFTPGPSGWRMKKTSLEVIDQAGDLGWSTGGKPFRKLRPEKDKGRPIGSFWNDISLINSQAEERIGYPTQKPIKLLERIITATTDPGDLVFDGFVGSGTTLVAAAKLGRRFIGSDINLAAIQISAKRLQTLLDQLGQQLDLDESIEEFVDDDEDDEARVVSNLKRATQRCGFEVYNVNHYDIFRNPVQAKELLIEVLEVQKLEFSTVFDGEKDGRMIKIMPVNRIATRADLNELIAGFDYKAWERKQNEAPNRPVEKITLVCMGHEPDLAAQLELAAKPFKIDVEVVDILRDKADLEFKRDSQAKVSIKNGELLIEKFYPMNLLQKLSLLKESVEDWKELVESVLIDWNYDGAVLQPAVVDIPGKNDLVKGTYKVPDDAGTIRVKITDLLSESWEGSISNGV</sequence>
<dbReference type="Gene3D" id="3.40.50.150">
    <property type="entry name" value="Vaccinia Virus protein VP39"/>
    <property type="match status" value="1"/>
</dbReference>
<evidence type="ECO:0000256" key="7">
    <source>
        <dbReference type="SAM" id="MobiDB-lite"/>
    </source>
</evidence>
<evidence type="ECO:0000313" key="10">
    <source>
        <dbReference type="Proteomes" id="UP000006697"/>
    </source>
</evidence>
<dbReference type="GO" id="GO:0008170">
    <property type="term" value="F:N-methyltransferase activity"/>
    <property type="evidence" value="ECO:0007669"/>
    <property type="project" value="InterPro"/>
</dbReference>
<dbReference type="InterPro" id="IPR002052">
    <property type="entry name" value="DNA_methylase_N6_adenine_CS"/>
</dbReference>
<dbReference type="InterPro" id="IPR029063">
    <property type="entry name" value="SAM-dependent_MTases_sf"/>
</dbReference>
<organism evidence="9 10">
    <name type="scientific">Herminiimonas arsenicoxydans</name>
    <dbReference type="NCBI Taxonomy" id="204773"/>
    <lineage>
        <taxon>Bacteria</taxon>
        <taxon>Pseudomonadati</taxon>
        <taxon>Pseudomonadota</taxon>
        <taxon>Betaproteobacteria</taxon>
        <taxon>Burkholderiales</taxon>
        <taxon>Oxalobacteraceae</taxon>
        <taxon>Herminiimonas</taxon>
    </lineage>
</organism>
<evidence type="ECO:0000256" key="1">
    <source>
        <dbReference type="ARBA" id="ARBA00006594"/>
    </source>
</evidence>
<dbReference type="STRING" id="204773.HEAR2198"/>
<evidence type="ECO:0000313" key="9">
    <source>
        <dbReference type="EMBL" id="CAL62334.1"/>
    </source>
</evidence>
<protein>
    <recommendedName>
        <fullName evidence="2">site-specific DNA-methyltransferase (adenine-specific)</fullName>
        <ecNumber evidence="2">2.1.1.72</ecNumber>
    </recommendedName>
</protein>
<dbReference type="SUPFAM" id="SSF53335">
    <property type="entry name" value="S-adenosyl-L-methionine-dependent methyltransferases"/>
    <property type="match status" value="1"/>
</dbReference>
<name>A4G747_HERAR</name>
<dbReference type="GO" id="GO:0032259">
    <property type="term" value="P:methylation"/>
    <property type="evidence" value="ECO:0007669"/>
    <property type="project" value="UniProtKB-KW"/>
</dbReference>
<evidence type="ECO:0000256" key="2">
    <source>
        <dbReference type="ARBA" id="ARBA00011900"/>
    </source>
</evidence>
<evidence type="ECO:0000256" key="5">
    <source>
        <dbReference type="ARBA" id="ARBA00022691"/>
    </source>
</evidence>
<dbReference type="AlphaFoldDB" id="A4G747"/>
<dbReference type="REBASE" id="15026">
    <property type="entry name" value="M.HarORF2198P"/>
</dbReference>
<dbReference type="HOGENOM" id="CLU_024927_10_2_4"/>
<accession>A4G747</accession>
<proteinExistence type="inferred from homology"/>
<dbReference type="Pfam" id="PF01555">
    <property type="entry name" value="N6_N4_Mtase"/>
    <property type="match status" value="1"/>
</dbReference>
<dbReference type="PANTHER" id="PTHR13370">
    <property type="entry name" value="RNA METHYLASE-RELATED"/>
    <property type="match status" value="1"/>
</dbReference>
<dbReference type="GO" id="GO:0003677">
    <property type="term" value="F:DNA binding"/>
    <property type="evidence" value="ECO:0007669"/>
    <property type="project" value="InterPro"/>
</dbReference>
<dbReference type="PROSITE" id="PS00092">
    <property type="entry name" value="N6_MTASE"/>
    <property type="match status" value="1"/>
</dbReference>
<dbReference type="EC" id="2.1.1.72" evidence="2"/>
<dbReference type="GO" id="GO:0005737">
    <property type="term" value="C:cytoplasm"/>
    <property type="evidence" value="ECO:0007669"/>
    <property type="project" value="TreeGrafter"/>
</dbReference>
<dbReference type="EMBL" id="CU207211">
    <property type="protein sequence ID" value="CAL62334.1"/>
    <property type="molecule type" value="Genomic_DNA"/>
</dbReference>
<keyword evidence="4 9" id="KW-0808">Transferase</keyword>
<feature type="compositionally biased region" description="Polar residues" evidence="7">
    <location>
        <begin position="1"/>
        <end position="11"/>
    </location>
</feature>
<dbReference type="PANTHER" id="PTHR13370:SF24">
    <property type="entry name" value="TYPE III RESTRICTION-MODIFICATION ENZYME STYLTI MOD SUBUNIT"/>
    <property type="match status" value="1"/>
</dbReference>
<evidence type="ECO:0000256" key="6">
    <source>
        <dbReference type="ARBA" id="ARBA00047942"/>
    </source>
</evidence>
<keyword evidence="3 9" id="KW-0489">Methyltransferase</keyword>
<dbReference type="eggNOG" id="COG2189">
    <property type="taxonomic scope" value="Bacteria"/>
</dbReference>
<comment type="catalytic activity">
    <reaction evidence="6">
        <text>a 2'-deoxyadenosine in DNA + S-adenosyl-L-methionine = an N(6)-methyl-2'-deoxyadenosine in DNA + S-adenosyl-L-homocysteine + H(+)</text>
        <dbReference type="Rhea" id="RHEA:15197"/>
        <dbReference type="Rhea" id="RHEA-COMP:12418"/>
        <dbReference type="Rhea" id="RHEA-COMP:12419"/>
        <dbReference type="ChEBI" id="CHEBI:15378"/>
        <dbReference type="ChEBI" id="CHEBI:57856"/>
        <dbReference type="ChEBI" id="CHEBI:59789"/>
        <dbReference type="ChEBI" id="CHEBI:90615"/>
        <dbReference type="ChEBI" id="CHEBI:90616"/>
        <dbReference type="EC" id="2.1.1.72"/>
    </reaction>
</comment>
<evidence type="ECO:0000256" key="3">
    <source>
        <dbReference type="ARBA" id="ARBA00022603"/>
    </source>
</evidence>
<evidence type="ECO:0000256" key="4">
    <source>
        <dbReference type="ARBA" id="ARBA00022679"/>
    </source>
</evidence>
<evidence type="ECO:0000259" key="8">
    <source>
        <dbReference type="Pfam" id="PF01555"/>
    </source>
</evidence>
<dbReference type="KEGG" id="har:HEAR2198"/>
<dbReference type="PRINTS" id="PR00506">
    <property type="entry name" value="D21N6MTFRASE"/>
</dbReference>
<dbReference type="Proteomes" id="UP000006697">
    <property type="component" value="Chromosome"/>
</dbReference>
<gene>
    <name evidence="9" type="ordered locus">HEAR2198</name>
</gene>
<feature type="domain" description="DNA methylase N-4/N-6" evidence="8">
    <location>
        <begin position="90"/>
        <end position="397"/>
    </location>
</feature>
<reference evidence="9 10" key="1">
    <citation type="journal article" date="2007" name="PLoS Genet.">
        <title>A tale of two oxidation states: bacterial colonization of arsenic-rich environments.</title>
        <authorList>
            <person name="Muller D."/>
            <person name="Medigue C."/>
            <person name="Koechler S."/>
            <person name="Barbe V."/>
            <person name="Barakat M."/>
            <person name="Talla E."/>
            <person name="Bonnefoy V."/>
            <person name="Krin E."/>
            <person name="Arsene-Ploetze F."/>
            <person name="Carapito C."/>
            <person name="Chandler M."/>
            <person name="Cournoyer B."/>
            <person name="Cruveiller S."/>
            <person name="Dossat C."/>
            <person name="Duval S."/>
            <person name="Heymann M."/>
            <person name="Leize E."/>
            <person name="Lieutaud A."/>
            <person name="Lievremont D."/>
            <person name="Makita Y."/>
            <person name="Mangenot S."/>
            <person name="Nitschke W."/>
            <person name="Ortet P."/>
            <person name="Perdrial N."/>
            <person name="Schoepp B."/>
            <person name="Siguier N."/>
            <person name="Simeonova D.D."/>
            <person name="Rouy Z."/>
            <person name="Segurens B."/>
            <person name="Turlin E."/>
            <person name="Vallenet D."/>
            <person name="Van Dorsselaer A."/>
            <person name="Weiss S."/>
            <person name="Weissenbach J."/>
            <person name="Lett M.C."/>
            <person name="Danchin A."/>
            <person name="Bertin P.N."/>
        </authorList>
    </citation>
    <scope>NUCLEOTIDE SEQUENCE [LARGE SCALE GENOMIC DNA]</scope>
    <source>
        <strain evidence="10">ULPAs1</strain>
    </source>
</reference>
<dbReference type="GO" id="GO:0009007">
    <property type="term" value="F:site-specific DNA-methyltransferase (adenine-specific) activity"/>
    <property type="evidence" value="ECO:0007669"/>
    <property type="project" value="UniProtKB-EC"/>
</dbReference>
<dbReference type="InterPro" id="IPR002941">
    <property type="entry name" value="DNA_methylase_N4/N6"/>
</dbReference>
<keyword evidence="10" id="KW-1185">Reference proteome</keyword>
<dbReference type="OrthoDB" id="9816288at2"/>
<dbReference type="InterPro" id="IPR002295">
    <property type="entry name" value="N4/N6-MTase_EcoPI_Mod-like"/>
</dbReference>
<keyword evidence="5" id="KW-0949">S-adenosyl-L-methionine</keyword>
<feature type="region of interest" description="Disordered" evidence="7">
    <location>
        <begin position="1"/>
        <end position="22"/>
    </location>
</feature>
<comment type="similarity">
    <text evidence="1">Belongs to the N(4)/N(6)-methyltransferase family.</text>
</comment>